<dbReference type="EMBL" id="BMAU01021371">
    <property type="protein sequence ID" value="GFY25154.1"/>
    <property type="molecule type" value="Genomic_DNA"/>
</dbReference>
<evidence type="ECO:0000313" key="2">
    <source>
        <dbReference type="Proteomes" id="UP000887159"/>
    </source>
</evidence>
<name>A0A8X6VZA3_TRICX</name>
<comment type="caution">
    <text evidence="1">The sequence shown here is derived from an EMBL/GenBank/DDBJ whole genome shotgun (WGS) entry which is preliminary data.</text>
</comment>
<evidence type="ECO:0000313" key="1">
    <source>
        <dbReference type="EMBL" id="GFY25154.1"/>
    </source>
</evidence>
<organism evidence="1 2">
    <name type="scientific">Trichonephila clavipes</name>
    <name type="common">Golden silk orbweaver</name>
    <name type="synonym">Nephila clavipes</name>
    <dbReference type="NCBI Taxonomy" id="2585209"/>
    <lineage>
        <taxon>Eukaryota</taxon>
        <taxon>Metazoa</taxon>
        <taxon>Ecdysozoa</taxon>
        <taxon>Arthropoda</taxon>
        <taxon>Chelicerata</taxon>
        <taxon>Arachnida</taxon>
        <taxon>Araneae</taxon>
        <taxon>Araneomorphae</taxon>
        <taxon>Entelegynae</taxon>
        <taxon>Araneoidea</taxon>
        <taxon>Nephilidae</taxon>
        <taxon>Trichonephila</taxon>
    </lineage>
</organism>
<accession>A0A8X6VZA3</accession>
<protein>
    <submittedName>
        <fullName evidence="1">Uncharacterized protein</fullName>
    </submittedName>
</protein>
<dbReference type="Proteomes" id="UP000887159">
    <property type="component" value="Unassembled WGS sequence"/>
</dbReference>
<dbReference type="AlphaFoldDB" id="A0A8X6VZA3"/>
<proteinExistence type="predicted"/>
<reference evidence="1" key="1">
    <citation type="submission" date="2020-08" db="EMBL/GenBank/DDBJ databases">
        <title>Multicomponent nature underlies the extraordinary mechanical properties of spider dragline silk.</title>
        <authorList>
            <person name="Kono N."/>
            <person name="Nakamura H."/>
            <person name="Mori M."/>
            <person name="Yoshida Y."/>
            <person name="Ohtoshi R."/>
            <person name="Malay A.D."/>
            <person name="Moran D.A.P."/>
            <person name="Tomita M."/>
            <person name="Numata K."/>
            <person name="Arakawa K."/>
        </authorList>
    </citation>
    <scope>NUCLEOTIDE SEQUENCE</scope>
</reference>
<gene>
    <name evidence="1" type="ORF">TNCV_2482751</name>
</gene>
<sequence>MRQKCLGTSGLEDHGDVVKLLDDTGGVIHPFKVTIDAAENHDMAAHIVIDPPMLDNRKETITIIRLCRCPPNVPPFYCREKCEKRIRQTILLSSTKTGSENPDFGECDTPVETTFALGNCCSAF</sequence>
<keyword evidence="2" id="KW-1185">Reference proteome</keyword>